<dbReference type="AlphaFoldDB" id="A0A1F6DB64"/>
<protein>
    <submittedName>
        <fullName evidence="1">Uncharacterized protein</fullName>
    </submittedName>
</protein>
<evidence type="ECO:0000313" key="1">
    <source>
        <dbReference type="EMBL" id="OGG58659.1"/>
    </source>
</evidence>
<proteinExistence type="predicted"/>
<dbReference type="Proteomes" id="UP000178042">
    <property type="component" value="Unassembled WGS sequence"/>
</dbReference>
<gene>
    <name evidence="1" type="ORF">A3C86_02850</name>
</gene>
<dbReference type="EMBL" id="MFLD01000039">
    <property type="protein sequence ID" value="OGG58659.1"/>
    <property type="molecule type" value="Genomic_DNA"/>
</dbReference>
<comment type="caution">
    <text evidence="1">The sequence shown here is derived from an EMBL/GenBank/DDBJ whole genome shotgun (WGS) entry which is preliminary data.</text>
</comment>
<name>A0A1F6DB64_9BACT</name>
<sequence>MSTKNEPQYKVKGVVDLGEFEVNYDQTIVEKLAALDRRRVFGSHRFITDEVFPDDRKGQKTWKASVVMFDQDIIAEVYLQEWASKNNKILARLKEGIDIVRSLLHPGVALMGAVPFVMAGQINANRAATYDLAPTFVGGHAGFTFNVIMTNYPRMYFTDRFRFLILEEPSPQGDLF</sequence>
<evidence type="ECO:0000313" key="2">
    <source>
        <dbReference type="Proteomes" id="UP000178042"/>
    </source>
</evidence>
<organism evidence="1 2">
    <name type="scientific">Candidatus Kaiserbacteria bacterium RIFCSPHIGHO2_02_FULL_49_16</name>
    <dbReference type="NCBI Taxonomy" id="1798490"/>
    <lineage>
        <taxon>Bacteria</taxon>
        <taxon>Candidatus Kaiseribacteriota</taxon>
    </lineage>
</organism>
<accession>A0A1F6DB64</accession>
<reference evidence="1 2" key="1">
    <citation type="journal article" date="2016" name="Nat. Commun.">
        <title>Thousands of microbial genomes shed light on interconnected biogeochemical processes in an aquifer system.</title>
        <authorList>
            <person name="Anantharaman K."/>
            <person name="Brown C.T."/>
            <person name="Hug L.A."/>
            <person name="Sharon I."/>
            <person name="Castelle C.J."/>
            <person name="Probst A.J."/>
            <person name="Thomas B.C."/>
            <person name="Singh A."/>
            <person name="Wilkins M.J."/>
            <person name="Karaoz U."/>
            <person name="Brodie E.L."/>
            <person name="Williams K.H."/>
            <person name="Hubbard S.S."/>
            <person name="Banfield J.F."/>
        </authorList>
    </citation>
    <scope>NUCLEOTIDE SEQUENCE [LARGE SCALE GENOMIC DNA]</scope>
</reference>